<evidence type="ECO:0000313" key="3">
    <source>
        <dbReference type="Proteomes" id="UP000276588"/>
    </source>
</evidence>
<dbReference type="EMBL" id="QKNY01000009">
    <property type="protein sequence ID" value="RJX43385.1"/>
    <property type="molecule type" value="Genomic_DNA"/>
</dbReference>
<protein>
    <submittedName>
        <fullName evidence="1">IS5/IS1182 family transposase</fullName>
    </submittedName>
</protein>
<accession>A0A3A6PQZ7</accession>
<comment type="caution">
    <text evidence="1">The sequence shown here is derived from an EMBL/GenBank/DDBJ whole genome shotgun (WGS) entry which is preliminary data.</text>
</comment>
<dbReference type="Proteomes" id="UP000276588">
    <property type="component" value="Unassembled WGS sequence"/>
</dbReference>
<sequence length="30" mass="3650">WARTWFGQFRELVMKSAVRNIERVIEGVDR</sequence>
<proteinExistence type="predicted"/>
<organism evidence="1 3">
    <name type="scientific">Halonotius aquaticus</name>
    <dbReference type="NCBI Taxonomy" id="2216978"/>
    <lineage>
        <taxon>Archaea</taxon>
        <taxon>Methanobacteriati</taxon>
        <taxon>Methanobacteriota</taxon>
        <taxon>Stenosarchaea group</taxon>
        <taxon>Halobacteria</taxon>
        <taxon>Halobacteriales</taxon>
        <taxon>Haloferacaceae</taxon>
        <taxon>Halonotius</taxon>
    </lineage>
</organism>
<feature type="non-terminal residue" evidence="1">
    <location>
        <position position="1"/>
    </location>
</feature>
<name>A0A3A6PQZ7_9EURY</name>
<keyword evidence="3" id="KW-1185">Reference proteome</keyword>
<reference evidence="1 3" key="1">
    <citation type="submission" date="2018-06" db="EMBL/GenBank/DDBJ databases">
        <title>Halonotius sp. F13-13 a new haloarchaeeon isolated from a solar saltern from Isla Cristina, Huelva, Spain.</title>
        <authorList>
            <person name="Duran-Viseras A."/>
            <person name="Sanchez-Porro C."/>
            <person name="Ventosa A."/>
        </authorList>
    </citation>
    <scope>NUCLEOTIDE SEQUENCE [LARGE SCALE GENOMIC DNA]</scope>
    <source>
        <strain evidence="1 3">F13-13</strain>
    </source>
</reference>
<gene>
    <name evidence="2" type="ORF">DM826_07190</name>
    <name evidence="1" type="ORF">DM826_08120</name>
</gene>
<evidence type="ECO:0000313" key="2">
    <source>
        <dbReference type="EMBL" id="RJX43385.1"/>
    </source>
</evidence>
<dbReference type="AlphaFoldDB" id="A0A3A6PQZ7"/>
<evidence type="ECO:0000313" key="1">
    <source>
        <dbReference type="EMBL" id="RJX42947.1"/>
    </source>
</evidence>
<dbReference type="EMBL" id="QKNY01000012">
    <property type="protein sequence ID" value="RJX42947.1"/>
    <property type="molecule type" value="Genomic_DNA"/>
</dbReference>